<name>A0AAV7M333_PLEWA</name>
<dbReference type="EMBL" id="JANPWB010000014">
    <property type="protein sequence ID" value="KAJ1097524.1"/>
    <property type="molecule type" value="Genomic_DNA"/>
</dbReference>
<accession>A0AAV7M333</accession>
<gene>
    <name evidence="1" type="ORF">NDU88_002642</name>
</gene>
<organism evidence="1 2">
    <name type="scientific">Pleurodeles waltl</name>
    <name type="common">Iberian ribbed newt</name>
    <dbReference type="NCBI Taxonomy" id="8319"/>
    <lineage>
        <taxon>Eukaryota</taxon>
        <taxon>Metazoa</taxon>
        <taxon>Chordata</taxon>
        <taxon>Craniata</taxon>
        <taxon>Vertebrata</taxon>
        <taxon>Euteleostomi</taxon>
        <taxon>Amphibia</taxon>
        <taxon>Batrachia</taxon>
        <taxon>Caudata</taxon>
        <taxon>Salamandroidea</taxon>
        <taxon>Salamandridae</taxon>
        <taxon>Pleurodelinae</taxon>
        <taxon>Pleurodeles</taxon>
    </lineage>
</organism>
<dbReference type="Proteomes" id="UP001066276">
    <property type="component" value="Chromosome 10"/>
</dbReference>
<keyword evidence="2" id="KW-1185">Reference proteome</keyword>
<evidence type="ECO:0000313" key="1">
    <source>
        <dbReference type="EMBL" id="KAJ1097524.1"/>
    </source>
</evidence>
<comment type="caution">
    <text evidence="1">The sequence shown here is derived from an EMBL/GenBank/DDBJ whole genome shotgun (WGS) entry which is preliminary data.</text>
</comment>
<reference evidence="1" key="1">
    <citation type="journal article" date="2022" name="bioRxiv">
        <title>Sequencing and chromosome-scale assembly of the giantPleurodeles waltlgenome.</title>
        <authorList>
            <person name="Brown T."/>
            <person name="Elewa A."/>
            <person name="Iarovenko S."/>
            <person name="Subramanian E."/>
            <person name="Araus A.J."/>
            <person name="Petzold A."/>
            <person name="Susuki M."/>
            <person name="Suzuki K.-i.T."/>
            <person name="Hayashi T."/>
            <person name="Toyoda A."/>
            <person name="Oliveira C."/>
            <person name="Osipova E."/>
            <person name="Leigh N.D."/>
            <person name="Simon A."/>
            <person name="Yun M.H."/>
        </authorList>
    </citation>
    <scope>NUCLEOTIDE SEQUENCE</scope>
    <source>
        <strain evidence="1">20211129_DDA</strain>
        <tissue evidence="1">Liver</tissue>
    </source>
</reference>
<proteinExistence type="predicted"/>
<sequence>MEKSSKVVQALKVLQEEGREDLLRDRVLEQAWVGFRRPKRVSSEGVVAAVIAYTSLTQQPKKFRQKSVAGGKIRSSPERVSNLNIVGAVGLPAYGSQDKRGETRFAHCLGTSIRQRVVSRGRGALLRTAVAEEGRLGEWAGDTHVLAVTRVSHESKKKALLPSETTGERGERSLEERLLGDAFTKVAHTAGT</sequence>
<evidence type="ECO:0000313" key="2">
    <source>
        <dbReference type="Proteomes" id="UP001066276"/>
    </source>
</evidence>
<dbReference type="AlphaFoldDB" id="A0AAV7M333"/>
<protein>
    <submittedName>
        <fullName evidence="1">Uncharacterized protein</fullName>
    </submittedName>
</protein>